<protein>
    <submittedName>
        <fullName evidence="8">Peroxisomal sarcosine oxidase-like</fullName>
    </submittedName>
</protein>
<dbReference type="OrthoDB" id="424974at2759"/>
<comment type="cofactor">
    <cofactor evidence="1">
        <name>FAD</name>
        <dbReference type="ChEBI" id="CHEBI:57692"/>
    </cofactor>
</comment>
<dbReference type="InterPro" id="IPR045170">
    <property type="entry name" value="MTOX"/>
</dbReference>
<dbReference type="KEGG" id="aplc:110980654"/>
<feature type="non-terminal residue" evidence="8">
    <location>
        <position position="109"/>
    </location>
</feature>
<evidence type="ECO:0000256" key="1">
    <source>
        <dbReference type="ARBA" id="ARBA00001974"/>
    </source>
</evidence>
<dbReference type="GeneID" id="110980654"/>
<sequence>MACHYDCIVVGAGVEGSAAGYQLTKIGCKTLLLEQFKLGHNKGSSHGHSRITRYAYQQKHYADMMLECFQAWERLERETGTTLYRNVGLLSVNEPPYRDYARRSKLLKA</sequence>
<evidence type="ECO:0000259" key="6">
    <source>
        <dbReference type="Pfam" id="PF01266"/>
    </source>
</evidence>
<evidence type="ECO:0000256" key="2">
    <source>
        <dbReference type="ARBA" id="ARBA00010989"/>
    </source>
</evidence>
<dbReference type="GO" id="GO:0033514">
    <property type="term" value="P:L-lysine catabolic process to acetyl-CoA via L-pipecolate"/>
    <property type="evidence" value="ECO:0007669"/>
    <property type="project" value="TreeGrafter"/>
</dbReference>
<dbReference type="GO" id="GO:0050660">
    <property type="term" value="F:flavin adenine dinucleotide binding"/>
    <property type="evidence" value="ECO:0007669"/>
    <property type="project" value="InterPro"/>
</dbReference>
<evidence type="ECO:0000256" key="3">
    <source>
        <dbReference type="ARBA" id="ARBA00022630"/>
    </source>
</evidence>
<dbReference type="OMA" id="MACHYDC"/>
<dbReference type="Pfam" id="PF01266">
    <property type="entry name" value="DAO"/>
    <property type="match status" value="1"/>
</dbReference>
<reference evidence="8" key="1">
    <citation type="submission" date="2025-08" db="UniProtKB">
        <authorList>
            <consortium name="RefSeq"/>
        </authorList>
    </citation>
    <scope>IDENTIFICATION</scope>
</reference>
<organism evidence="7 8">
    <name type="scientific">Acanthaster planci</name>
    <name type="common">Crown-of-thorns starfish</name>
    <dbReference type="NCBI Taxonomy" id="133434"/>
    <lineage>
        <taxon>Eukaryota</taxon>
        <taxon>Metazoa</taxon>
        <taxon>Echinodermata</taxon>
        <taxon>Eleutherozoa</taxon>
        <taxon>Asterozoa</taxon>
        <taxon>Asteroidea</taxon>
        <taxon>Valvatacea</taxon>
        <taxon>Valvatida</taxon>
        <taxon>Acanthasteridae</taxon>
        <taxon>Acanthaster</taxon>
    </lineage>
</organism>
<dbReference type="GO" id="GO:0005777">
    <property type="term" value="C:peroxisome"/>
    <property type="evidence" value="ECO:0007669"/>
    <property type="project" value="TreeGrafter"/>
</dbReference>
<dbReference type="GO" id="GO:0050031">
    <property type="term" value="F:L-pipecolate oxidase activity"/>
    <property type="evidence" value="ECO:0007669"/>
    <property type="project" value="TreeGrafter"/>
</dbReference>
<evidence type="ECO:0000313" key="8">
    <source>
        <dbReference type="RefSeq" id="XP_022093233.1"/>
    </source>
</evidence>
<feature type="domain" description="FAD dependent oxidoreductase" evidence="6">
    <location>
        <begin position="6"/>
        <end position="101"/>
    </location>
</feature>
<gene>
    <name evidence="8" type="primary">LOC110980654</name>
</gene>
<accession>A0A8B7YJ12</accession>
<dbReference type="InterPro" id="IPR006076">
    <property type="entry name" value="FAD-dep_OxRdtase"/>
</dbReference>
<evidence type="ECO:0000256" key="4">
    <source>
        <dbReference type="ARBA" id="ARBA00022827"/>
    </source>
</evidence>
<dbReference type="SUPFAM" id="SSF51905">
    <property type="entry name" value="FAD/NAD(P)-binding domain"/>
    <property type="match status" value="1"/>
</dbReference>
<keyword evidence="5" id="KW-0560">Oxidoreductase</keyword>
<keyword evidence="4" id="KW-0274">FAD</keyword>
<keyword evidence="3" id="KW-0285">Flavoprotein</keyword>
<dbReference type="InterPro" id="IPR036188">
    <property type="entry name" value="FAD/NAD-bd_sf"/>
</dbReference>
<keyword evidence="7" id="KW-1185">Reference proteome</keyword>
<dbReference type="PANTHER" id="PTHR10961:SF46">
    <property type="entry name" value="PEROXISOMAL SARCOSINE OXIDASE"/>
    <property type="match status" value="1"/>
</dbReference>
<dbReference type="AlphaFoldDB" id="A0A8B7YJ12"/>
<dbReference type="GO" id="GO:0008115">
    <property type="term" value="F:sarcosine oxidase activity"/>
    <property type="evidence" value="ECO:0007669"/>
    <property type="project" value="TreeGrafter"/>
</dbReference>
<dbReference type="Gene3D" id="3.50.50.60">
    <property type="entry name" value="FAD/NAD(P)-binding domain"/>
    <property type="match status" value="1"/>
</dbReference>
<proteinExistence type="inferred from homology"/>
<comment type="similarity">
    <text evidence="2">Belongs to the MSOX/MTOX family.</text>
</comment>
<dbReference type="Proteomes" id="UP000694845">
    <property type="component" value="Unplaced"/>
</dbReference>
<dbReference type="RefSeq" id="XP_022093233.1">
    <property type="nucleotide sequence ID" value="XM_022237541.1"/>
</dbReference>
<dbReference type="PANTHER" id="PTHR10961">
    <property type="entry name" value="PEROXISOMAL SARCOSINE OXIDASE"/>
    <property type="match status" value="1"/>
</dbReference>
<evidence type="ECO:0000313" key="7">
    <source>
        <dbReference type="Proteomes" id="UP000694845"/>
    </source>
</evidence>
<name>A0A8B7YJ12_ACAPL</name>
<evidence type="ECO:0000256" key="5">
    <source>
        <dbReference type="ARBA" id="ARBA00023002"/>
    </source>
</evidence>
<dbReference type="Gene3D" id="3.30.9.10">
    <property type="entry name" value="D-Amino Acid Oxidase, subunit A, domain 2"/>
    <property type="match status" value="1"/>
</dbReference>